<dbReference type="KEGG" id="apel:CA267_006940"/>
<keyword evidence="3" id="KW-0732">Signal</keyword>
<name>A0A6M4MBX5_9ALTE</name>
<dbReference type="InterPro" id="IPR003423">
    <property type="entry name" value="OMP_efflux"/>
</dbReference>
<gene>
    <name evidence="4" type="ORF">CA267_006940</name>
</gene>
<dbReference type="InterPro" id="IPR010131">
    <property type="entry name" value="MdtP/NodT-like"/>
</dbReference>
<dbReference type="EMBL" id="CP052766">
    <property type="protein sequence ID" value="QJR80529.1"/>
    <property type="molecule type" value="Genomic_DNA"/>
</dbReference>
<dbReference type="GO" id="GO:0015562">
    <property type="term" value="F:efflux transmembrane transporter activity"/>
    <property type="evidence" value="ECO:0007669"/>
    <property type="project" value="InterPro"/>
</dbReference>
<evidence type="ECO:0000256" key="2">
    <source>
        <dbReference type="SAM" id="MobiDB-lite"/>
    </source>
</evidence>
<feature type="chain" id="PRO_5026930402" evidence="3">
    <location>
        <begin position="26"/>
        <end position="455"/>
    </location>
</feature>
<dbReference type="Gene3D" id="2.20.200.10">
    <property type="entry name" value="Outer membrane efflux proteins (OEP)"/>
    <property type="match status" value="1"/>
</dbReference>
<feature type="region of interest" description="Disordered" evidence="2">
    <location>
        <begin position="98"/>
        <end position="117"/>
    </location>
</feature>
<dbReference type="AlphaFoldDB" id="A0A6M4MBX5"/>
<protein>
    <submittedName>
        <fullName evidence="4">TolC family protein</fullName>
    </submittedName>
</protein>
<dbReference type="Proteomes" id="UP000219285">
    <property type="component" value="Chromosome"/>
</dbReference>
<dbReference type="PANTHER" id="PTHR30203:SF23">
    <property type="entry name" value="OUTER MEMBRANE EFFLUX PROTEIN"/>
    <property type="match status" value="1"/>
</dbReference>
<evidence type="ECO:0000313" key="5">
    <source>
        <dbReference type="Proteomes" id="UP000219285"/>
    </source>
</evidence>
<proteinExistence type="inferred from homology"/>
<dbReference type="Pfam" id="PF02321">
    <property type="entry name" value="OEP"/>
    <property type="match status" value="2"/>
</dbReference>
<dbReference type="Gene3D" id="1.20.1600.10">
    <property type="entry name" value="Outer membrane efflux proteins (OEP)"/>
    <property type="match status" value="1"/>
</dbReference>
<keyword evidence="5" id="KW-1185">Reference proteome</keyword>
<reference evidence="5" key="1">
    <citation type="submission" date="2014-12" db="EMBL/GenBank/DDBJ databases">
        <title>Complete genome sequence of a multi-drug resistant Klebsiella pneumoniae.</title>
        <authorList>
            <person name="Hua X."/>
            <person name="Chen Q."/>
            <person name="Li X."/>
            <person name="Feng Y."/>
            <person name="Ruan Z."/>
            <person name="Yu Y."/>
        </authorList>
    </citation>
    <scope>NUCLEOTIDE SEQUENCE [LARGE SCALE GENOMIC DNA]</scope>
    <source>
        <strain evidence="5">5.12</strain>
    </source>
</reference>
<dbReference type="RefSeq" id="WP_170669026.1">
    <property type="nucleotide sequence ID" value="NZ_CP052766.1"/>
</dbReference>
<sequence>MKFLTLSPCLLLLCACSYTPANYQAATQLNLPERLQTAAPATALSIDRQWWEAFHTEELDALMGKLAQRNLTIVEAELALSRAKLLLRQSQADNTPFVSASVSGRSNRDVESGTSQNGVSAGISVGYEVDIWGSRDAEQLARQLDINIAEYQQHSIALQVQSLLATAYFNYLSLQRRQEIVQQNVDASQRLLDLVELIYEAGDASGIEVSQQRNTLISSQAELLNINNQLALSQRVIAVLLGDNQMSAIDVDRLITSIALPEIDLVQPAALLRSRPDVKLAATQLQQADIYLYQAGIQGLPGLNLSADVSASDLLDLASGWTISALANSAATLFDGGRIEAGERIAEVDIQLALNSYRQITLGAVQELLDSLDTYGYQKAAYLLDMASLENNERLYRLAEIRYKAGDTDFLNLLSAQRSWFSAQLAVINSYNSALTTAVDVYRAAGGRPQLSATP</sequence>
<dbReference type="PROSITE" id="PS51257">
    <property type="entry name" value="PROKAR_LIPOPROTEIN"/>
    <property type="match status" value="1"/>
</dbReference>
<feature type="signal peptide" evidence="3">
    <location>
        <begin position="1"/>
        <end position="25"/>
    </location>
</feature>
<comment type="similarity">
    <text evidence="1">Belongs to the outer membrane factor (OMF) (TC 1.B.17) family.</text>
</comment>
<dbReference type="PANTHER" id="PTHR30203">
    <property type="entry name" value="OUTER MEMBRANE CATION EFFLUX PROTEIN"/>
    <property type="match status" value="1"/>
</dbReference>
<evidence type="ECO:0000256" key="1">
    <source>
        <dbReference type="ARBA" id="ARBA00007613"/>
    </source>
</evidence>
<evidence type="ECO:0000313" key="4">
    <source>
        <dbReference type="EMBL" id="QJR80529.1"/>
    </source>
</evidence>
<evidence type="ECO:0000256" key="3">
    <source>
        <dbReference type="SAM" id="SignalP"/>
    </source>
</evidence>
<organism evidence="4 5">
    <name type="scientific">Alteromonas pelagimontana</name>
    <dbReference type="NCBI Taxonomy" id="1858656"/>
    <lineage>
        <taxon>Bacteria</taxon>
        <taxon>Pseudomonadati</taxon>
        <taxon>Pseudomonadota</taxon>
        <taxon>Gammaproteobacteria</taxon>
        <taxon>Alteromonadales</taxon>
        <taxon>Alteromonadaceae</taxon>
        <taxon>Alteromonas/Salinimonas group</taxon>
        <taxon>Alteromonas</taxon>
    </lineage>
</organism>
<accession>A0A6M4MBX5</accession>
<dbReference type="SUPFAM" id="SSF56954">
    <property type="entry name" value="Outer membrane efflux proteins (OEP)"/>
    <property type="match status" value="1"/>
</dbReference>
<reference evidence="4 5" key="2">
    <citation type="submission" date="2020-04" db="EMBL/GenBank/DDBJ databases">
        <title>Complete genome sequence of Alteromonas pelagimontana 5.12T.</title>
        <authorList>
            <person name="Sinha R.K."/>
            <person name="Krishnan K.P."/>
            <person name="Kurian J.P."/>
        </authorList>
    </citation>
    <scope>NUCLEOTIDE SEQUENCE [LARGE SCALE GENOMIC DNA]</scope>
    <source>
        <strain evidence="4 5">5.12</strain>
    </source>
</reference>